<sequence length="327" mass="34263">MARIVDVAELAGVSTATVSRVLNGKTVRPDLDAAVRRAVDELGYSPDRTARSLRRRHSDVIALVLPDIENPFFTSLARGVEDVAQEAGLSVVLCNTDDDPVKEQRYLQIVAAENMAGVILAPAGGTAALAALLERGRAVVVVDRPVPEPVDQVVFDNVELGRIAAGALIDRGYRRIACITGPRTTPTAVDRATGWAQALAAAALDAPDDLLVHADFRVEGGRSAMEGLLGTEHPPDAVLATNNLVGVGALRALAHGDHAVGVGIIGDLPFATSNVENVSFLPLRPREMGLAAARMLVERVRDGAGPVRTLVQGSADLVAPSSGVLRE</sequence>
<keyword evidence="1" id="KW-0678">Repressor</keyword>
<evidence type="ECO:0000256" key="3">
    <source>
        <dbReference type="ARBA" id="ARBA00023125"/>
    </source>
</evidence>
<dbReference type="PANTHER" id="PTHR30146:SF148">
    <property type="entry name" value="HTH-TYPE TRANSCRIPTIONAL REPRESSOR PURR-RELATED"/>
    <property type="match status" value="1"/>
</dbReference>
<dbReference type="SUPFAM" id="SSF53822">
    <property type="entry name" value="Periplasmic binding protein-like I"/>
    <property type="match status" value="1"/>
</dbReference>
<dbReference type="PROSITE" id="PS00356">
    <property type="entry name" value="HTH_LACI_1"/>
    <property type="match status" value="1"/>
</dbReference>
<evidence type="ECO:0000259" key="5">
    <source>
        <dbReference type="PROSITE" id="PS50932"/>
    </source>
</evidence>
<dbReference type="Pfam" id="PF00356">
    <property type="entry name" value="LacI"/>
    <property type="match status" value="1"/>
</dbReference>
<evidence type="ECO:0000256" key="2">
    <source>
        <dbReference type="ARBA" id="ARBA00023015"/>
    </source>
</evidence>
<dbReference type="PROSITE" id="PS50932">
    <property type="entry name" value="HTH_LACI_2"/>
    <property type="match status" value="1"/>
</dbReference>
<evidence type="ECO:0000256" key="1">
    <source>
        <dbReference type="ARBA" id="ARBA00022491"/>
    </source>
</evidence>
<dbReference type="PRINTS" id="PR00036">
    <property type="entry name" value="HTHLACI"/>
</dbReference>
<dbReference type="PANTHER" id="PTHR30146">
    <property type="entry name" value="LACI-RELATED TRANSCRIPTIONAL REPRESSOR"/>
    <property type="match status" value="1"/>
</dbReference>
<dbReference type="InterPro" id="IPR028082">
    <property type="entry name" value="Peripla_BP_I"/>
</dbReference>
<gene>
    <name evidence="6" type="ORF">ACFO3F_07185</name>
</gene>
<protein>
    <submittedName>
        <fullName evidence="6">LacI family DNA-binding transcriptional regulator</fullName>
    </submittedName>
</protein>
<proteinExistence type="predicted"/>
<accession>A0ABV9D9H0</accession>
<dbReference type="CDD" id="cd06267">
    <property type="entry name" value="PBP1_LacI_sugar_binding-like"/>
    <property type="match status" value="1"/>
</dbReference>
<comment type="caution">
    <text evidence="6">The sequence shown here is derived from an EMBL/GenBank/DDBJ whole genome shotgun (WGS) entry which is preliminary data.</text>
</comment>
<keyword evidence="3 6" id="KW-0238">DNA-binding</keyword>
<dbReference type="EMBL" id="JBHSGF010000004">
    <property type="protein sequence ID" value="MFC4555027.1"/>
    <property type="molecule type" value="Genomic_DNA"/>
</dbReference>
<keyword evidence="4" id="KW-0804">Transcription</keyword>
<dbReference type="Gene3D" id="3.40.50.2300">
    <property type="match status" value="2"/>
</dbReference>
<evidence type="ECO:0000313" key="7">
    <source>
        <dbReference type="Proteomes" id="UP001595955"/>
    </source>
</evidence>
<organism evidence="6 7">
    <name type="scientific">Georgenia faecalis</name>
    <dbReference type="NCBI Taxonomy" id="2483799"/>
    <lineage>
        <taxon>Bacteria</taxon>
        <taxon>Bacillati</taxon>
        <taxon>Actinomycetota</taxon>
        <taxon>Actinomycetes</taxon>
        <taxon>Micrococcales</taxon>
        <taxon>Bogoriellaceae</taxon>
        <taxon>Georgenia</taxon>
    </lineage>
</organism>
<dbReference type="Gene3D" id="1.10.260.40">
    <property type="entry name" value="lambda repressor-like DNA-binding domains"/>
    <property type="match status" value="1"/>
</dbReference>
<reference evidence="7" key="1">
    <citation type="journal article" date="2019" name="Int. J. Syst. Evol. Microbiol.">
        <title>The Global Catalogue of Microorganisms (GCM) 10K type strain sequencing project: providing services to taxonomists for standard genome sequencing and annotation.</title>
        <authorList>
            <consortium name="The Broad Institute Genomics Platform"/>
            <consortium name="The Broad Institute Genome Sequencing Center for Infectious Disease"/>
            <person name="Wu L."/>
            <person name="Ma J."/>
        </authorList>
    </citation>
    <scope>NUCLEOTIDE SEQUENCE [LARGE SCALE GENOMIC DNA]</scope>
    <source>
        <strain evidence="7">JCM 3369</strain>
    </source>
</reference>
<dbReference type="RefSeq" id="WP_122824031.1">
    <property type="nucleotide sequence ID" value="NZ_CP033325.1"/>
</dbReference>
<dbReference type="GO" id="GO:0003677">
    <property type="term" value="F:DNA binding"/>
    <property type="evidence" value="ECO:0007669"/>
    <property type="project" value="UniProtKB-KW"/>
</dbReference>
<dbReference type="InterPro" id="IPR000843">
    <property type="entry name" value="HTH_LacI"/>
</dbReference>
<dbReference type="InterPro" id="IPR001761">
    <property type="entry name" value="Peripla_BP/Lac1_sug-bd_dom"/>
</dbReference>
<keyword evidence="7" id="KW-1185">Reference proteome</keyword>
<evidence type="ECO:0000256" key="4">
    <source>
        <dbReference type="ARBA" id="ARBA00023163"/>
    </source>
</evidence>
<dbReference type="CDD" id="cd01392">
    <property type="entry name" value="HTH_LacI"/>
    <property type="match status" value="1"/>
</dbReference>
<evidence type="ECO:0000313" key="6">
    <source>
        <dbReference type="EMBL" id="MFC4555027.1"/>
    </source>
</evidence>
<keyword evidence="2" id="KW-0805">Transcription regulation</keyword>
<dbReference type="SMART" id="SM00354">
    <property type="entry name" value="HTH_LACI"/>
    <property type="match status" value="1"/>
</dbReference>
<dbReference type="SUPFAM" id="SSF47413">
    <property type="entry name" value="lambda repressor-like DNA-binding domains"/>
    <property type="match status" value="1"/>
</dbReference>
<dbReference type="InterPro" id="IPR010982">
    <property type="entry name" value="Lambda_DNA-bd_dom_sf"/>
</dbReference>
<dbReference type="Proteomes" id="UP001595955">
    <property type="component" value="Unassembled WGS sequence"/>
</dbReference>
<dbReference type="Pfam" id="PF00532">
    <property type="entry name" value="Peripla_BP_1"/>
    <property type="match status" value="1"/>
</dbReference>
<feature type="domain" description="HTH lacI-type" evidence="5">
    <location>
        <begin position="2"/>
        <end position="55"/>
    </location>
</feature>
<name>A0ABV9D9H0_9MICO</name>